<dbReference type="RefSeq" id="XP_015589010.1">
    <property type="nucleotide sequence ID" value="XM_015733524.2"/>
</dbReference>
<feature type="domain" description="Spatacsin C-terminal" evidence="1">
    <location>
        <begin position="1437"/>
        <end position="1753"/>
    </location>
</feature>
<dbReference type="InterPro" id="IPR028103">
    <property type="entry name" value="Spatacsin"/>
</dbReference>
<dbReference type="CTD" id="80208"/>
<dbReference type="RefSeq" id="XP_015589006.1">
    <property type="nucleotide sequence ID" value="XM_015733520.2"/>
</dbReference>
<evidence type="ECO:0000259" key="1">
    <source>
        <dbReference type="Pfam" id="PF14649"/>
    </source>
</evidence>
<accession>A0AAJ7FFB9</accession>
<dbReference type="GO" id="GO:0045202">
    <property type="term" value="C:synapse"/>
    <property type="evidence" value="ECO:0007669"/>
    <property type="project" value="TreeGrafter"/>
</dbReference>
<dbReference type="PANTHER" id="PTHR13650:SF0">
    <property type="entry name" value="SPATACSIN"/>
    <property type="match status" value="1"/>
</dbReference>
<proteinExistence type="predicted"/>
<dbReference type="Pfam" id="PF14649">
    <property type="entry name" value="Spatacsin_C"/>
    <property type="match status" value="1"/>
</dbReference>
<organism evidence="2 3">
    <name type="scientific">Cephus cinctus</name>
    <name type="common">Wheat stem sawfly</name>
    <dbReference type="NCBI Taxonomy" id="211228"/>
    <lineage>
        <taxon>Eukaryota</taxon>
        <taxon>Metazoa</taxon>
        <taxon>Ecdysozoa</taxon>
        <taxon>Arthropoda</taxon>
        <taxon>Hexapoda</taxon>
        <taxon>Insecta</taxon>
        <taxon>Pterygota</taxon>
        <taxon>Neoptera</taxon>
        <taxon>Endopterygota</taxon>
        <taxon>Hymenoptera</taxon>
        <taxon>Cephoidea</taxon>
        <taxon>Cephidae</taxon>
        <taxon>Cephus</taxon>
    </lineage>
</organism>
<evidence type="ECO:0000313" key="5">
    <source>
        <dbReference type="RefSeq" id="XP_015589010.1"/>
    </source>
</evidence>
<reference evidence="3 4" key="1">
    <citation type="submission" date="2025-04" db="UniProtKB">
        <authorList>
            <consortium name="RefSeq"/>
        </authorList>
    </citation>
    <scope>IDENTIFICATION</scope>
</reference>
<name>A0AAJ7FFB9_CEPCN</name>
<dbReference type="GO" id="GO:0030424">
    <property type="term" value="C:axon"/>
    <property type="evidence" value="ECO:0007669"/>
    <property type="project" value="TreeGrafter"/>
</dbReference>
<protein>
    <submittedName>
        <fullName evidence="3 4">Spatacsin isoform X1</fullName>
    </submittedName>
</protein>
<dbReference type="GO" id="GO:0030425">
    <property type="term" value="C:dendrite"/>
    <property type="evidence" value="ECO:0007669"/>
    <property type="project" value="TreeGrafter"/>
</dbReference>
<dbReference type="RefSeq" id="XP_015589009.1">
    <property type="nucleotide sequence ID" value="XM_015733523.2"/>
</dbReference>
<evidence type="ECO:0000313" key="2">
    <source>
        <dbReference type="Proteomes" id="UP000694920"/>
    </source>
</evidence>
<evidence type="ECO:0000313" key="3">
    <source>
        <dbReference type="RefSeq" id="XP_015589006.1"/>
    </source>
</evidence>
<evidence type="ECO:0000313" key="6">
    <source>
        <dbReference type="RefSeq" id="XP_015589011.1"/>
    </source>
</evidence>
<dbReference type="GO" id="GO:0005737">
    <property type="term" value="C:cytoplasm"/>
    <property type="evidence" value="ECO:0007669"/>
    <property type="project" value="TreeGrafter"/>
</dbReference>
<dbReference type="Proteomes" id="UP000694920">
    <property type="component" value="Unplaced"/>
</dbReference>
<keyword evidence="2" id="KW-1185">Reference proteome</keyword>
<sequence>MEVKTVGGIPVECLTGELAGVWSGWRTLGDREVVREASAKGTHIKLAQRFLADRRQCSLDEAQIYFDKEVDVWVQELLGKLQVHRASHILHNVGKCAKEYIAAICVRSKNPKLQEYLVQHLIKVNGFHETQVEAWNIINFINKYKKKCLSPDIGSTTHKSIEEIMQLAMEIKLALCTEIYFHIYDPTINEQLQNSVVWNYLLMTNRYDMICFCIDMNYSSSLTDNERINENINNNVKNILSNLKITKDMVQLLDKTNIPVITSEFVLNYLSRYGVFMEKEQENISQLLARFFNNGTIPEQFHKILSFTSCNINENDFMGKLDIRLYSRNYMKDNKKEESDIKNEKLSKTLNSMCVIEDSLSDALQNGIIATIKYISNNPNQFFKDNYLITFVVVFLQYGKKLGTLIHNEGGIDVKKKCLQIFMDENDLNIADEIIPKEMIQEALSRLPHLKQAMRDDCCDKNEVTSYQLLDGFKNFHATQAFKWRQKVGCMPNFSNENISKKYGHNETFSYLNYLKEARPHMAATIVKQQQDRIHGYVSSKTRSQSSLDIHIFGLKHLKETNIVCSCISFMEILGMNSESLRLHIAVANYVQEKLNISIGSFLEAALYNNQKELNSILSYLELSYHSCLNMNIMNDATKFVESLKIWDVIVRFAKLHDTSLPVTLLQFLAKNNFWFEYILVGHIFAYPEDQVLENVKQFENANLWEHLLTCLNNSQLLKPNAPNRNTQKLKLRDSRQLLYSKIGLKQHDSPGSSTSSVSTDTSSSLESYTGNFENFISNYDNFIFPNDLWLIILKCHQSQDPPGSLLNAARLNYSPILTVLATCYEPSSSAAYWCFWLVMSVENEEFLSEYEDCLQHQIWSAAKVLHLIQSVLARGYIDSLNRSLEIFMPENPLCPFIKFLRQCVHLGDFKSCKDDLVNFKAGCSNLKCNKMINWDSPDVTYLENAYWIATVAVKCILAVLNNCFRSSRCCIEFLDLLIKCDFSTDLPVSCPNFECLLELVTILFNTDITLDFSAFDIKENNSRFDKEIERCINDLLKIENYKSALLLSKAANADCSKIILAQHRSELKRTMKKGDTIDTSFWKRCATDFKEYNVCHESAAEFFIEYAERVTSYKERYEILKLAFETLRHSATNRQTIDTVEMAMWKSCILAGPSNIELEYEDNIFSSLKTELLSGLSTLQVSCKLNDPAEKCAVEALIDRFLDVGRLDTALRINSIFNCKHSDLQVLMLCLSLAEGEVSPYKLTAQQRMLLSKSNKIRQQKHSVFRTRGLQKLPSSNAALMRVSSSSSFHSESSEVMSASSTISERQMHLDCTRLLERLVETLKHGVATGSRIILCHRLAIYSGRSYESLLTLDNPRKILQEIIDKNCEHKMEVIADIIAAYQINNQDVACFLAEKIFANITMLVKGEADELMAIWGYPLDNNFHLIIELCSEPTLLGMKLLEKATMLLGRSHGNKRDGSTLKIIVELLIRSHDCFTASCNMEGIASILRKCQHLAVSLQNLKQWSLLVRLVTGVGRFMEMNYIFQILKENDQFEFLLGKGLDKVPGLKMALLEFVKRQCPENKDLFNLVALHFRLYHEIALMWEREAKETINELVAITKNYSRGTTSFQNNIRSFMKSEIVEKKLQLTMANLTHATQYYLQDNKSNLAIRCSHQAQLVALQLSLFVTALPNQHVVCILNLNTDEIDKVICQSLSFSQALILERAYNHHADWAGAIYTHCIVNGETKYLKEFMMSNVAALTVAVRDCAKRYQLEKSITKQMAENMQVLISQLSDIECKYMLASQLGFKPIIESMLANSSINSYLKDDVWRKGYNTP</sequence>
<dbReference type="KEGG" id="ccin:107264832"/>
<dbReference type="GO" id="GO:0007268">
    <property type="term" value="P:chemical synaptic transmission"/>
    <property type="evidence" value="ECO:0007669"/>
    <property type="project" value="TreeGrafter"/>
</dbReference>
<dbReference type="GO" id="GO:0048489">
    <property type="term" value="P:synaptic vesicle transport"/>
    <property type="evidence" value="ECO:0007669"/>
    <property type="project" value="TreeGrafter"/>
</dbReference>
<dbReference type="GO" id="GO:0008088">
    <property type="term" value="P:axo-dendritic transport"/>
    <property type="evidence" value="ECO:0007669"/>
    <property type="project" value="TreeGrafter"/>
</dbReference>
<dbReference type="RefSeq" id="XP_015589011.1">
    <property type="nucleotide sequence ID" value="XM_015733525.2"/>
</dbReference>
<dbReference type="InterPro" id="IPR028107">
    <property type="entry name" value="Spatacsin_C_dom"/>
</dbReference>
<dbReference type="PANTHER" id="PTHR13650">
    <property type="entry name" value="SPATACSIN"/>
    <property type="match status" value="1"/>
</dbReference>
<gene>
    <name evidence="3 4 5 6" type="primary">LOC107264832</name>
</gene>
<dbReference type="GeneID" id="107264832"/>
<dbReference type="GO" id="GO:0007409">
    <property type="term" value="P:axonogenesis"/>
    <property type="evidence" value="ECO:0007669"/>
    <property type="project" value="TreeGrafter"/>
</dbReference>
<evidence type="ECO:0000313" key="4">
    <source>
        <dbReference type="RefSeq" id="XP_015589009.1"/>
    </source>
</evidence>